<dbReference type="RefSeq" id="WP_054847163.1">
    <property type="nucleotide sequence ID" value="NZ_BAVR01000100.1"/>
</dbReference>
<dbReference type="Proteomes" id="UP000019109">
    <property type="component" value="Unassembled WGS sequence"/>
</dbReference>
<accession>W4VDI3</accession>
<comment type="caution">
    <text evidence="1">The sequence shown here is derived from an EMBL/GenBank/DDBJ whole genome shotgun (WGS) entry which is preliminary data.</text>
</comment>
<reference evidence="1" key="1">
    <citation type="journal article" date="2014" name="Genome Announc.">
        <title>Draft Genome Sequence of Clostridium straminisolvens Strain JCM 21531T, Isolated from a Cellulose-Degrading Bacterial Community.</title>
        <authorList>
            <person name="Yuki M."/>
            <person name="Oshima K."/>
            <person name="Suda W."/>
            <person name="Sakamoto M."/>
            <person name="Kitamura K."/>
            <person name="Iida T."/>
            <person name="Hattori M."/>
            <person name="Ohkuma M."/>
        </authorList>
    </citation>
    <scope>NUCLEOTIDE SEQUENCE [LARGE SCALE GENOMIC DNA]</scope>
    <source>
        <strain evidence="1">JCM 21531</strain>
    </source>
</reference>
<dbReference type="SUPFAM" id="SSF52777">
    <property type="entry name" value="CoA-dependent acyltransferases"/>
    <property type="match status" value="1"/>
</dbReference>
<protein>
    <submittedName>
        <fullName evidence="1">Long-chain-fatty-acid-CoA ligase</fullName>
    </submittedName>
</protein>
<name>W4VDI3_9FIRM</name>
<keyword evidence="2" id="KW-1185">Reference proteome</keyword>
<keyword evidence="1" id="KW-0436">Ligase</keyword>
<evidence type="ECO:0000313" key="2">
    <source>
        <dbReference type="Proteomes" id="UP000019109"/>
    </source>
</evidence>
<dbReference type="STRING" id="1294263.JCM21531_4506"/>
<sequence length="65" mass="7733">MNSVNGELVKAYENQDYPYDMMVEKLSFRPELSRNPFFDTMLIFHNEIDRDISLKLEAYPLICIN</sequence>
<evidence type="ECO:0000313" key="1">
    <source>
        <dbReference type="EMBL" id="GAE90858.1"/>
    </source>
</evidence>
<dbReference type="EMBL" id="BAVR01000100">
    <property type="protein sequence ID" value="GAE90858.1"/>
    <property type="molecule type" value="Genomic_DNA"/>
</dbReference>
<proteinExistence type="predicted"/>
<dbReference type="GO" id="GO:0016874">
    <property type="term" value="F:ligase activity"/>
    <property type="evidence" value="ECO:0007669"/>
    <property type="project" value="UniProtKB-KW"/>
</dbReference>
<dbReference type="OrthoDB" id="9778383at2"/>
<organism evidence="1 2">
    <name type="scientific">Acetivibrio straminisolvens JCM 21531</name>
    <dbReference type="NCBI Taxonomy" id="1294263"/>
    <lineage>
        <taxon>Bacteria</taxon>
        <taxon>Bacillati</taxon>
        <taxon>Bacillota</taxon>
        <taxon>Clostridia</taxon>
        <taxon>Eubacteriales</taxon>
        <taxon>Oscillospiraceae</taxon>
        <taxon>Acetivibrio</taxon>
    </lineage>
</organism>
<dbReference type="Gene3D" id="3.30.559.30">
    <property type="entry name" value="Nonribosomal peptide synthetase, condensation domain"/>
    <property type="match status" value="1"/>
</dbReference>
<dbReference type="AlphaFoldDB" id="W4VDI3"/>
<gene>
    <name evidence="1" type="ORF">JCM21531_4506</name>
</gene>